<proteinExistence type="predicted"/>
<dbReference type="EMBL" id="JAIUJR010000003">
    <property type="protein sequence ID" value="MCA0132114.1"/>
    <property type="molecule type" value="Genomic_DNA"/>
</dbReference>
<comment type="caution">
    <text evidence="2">The sequence shown here is derived from an EMBL/GenBank/DDBJ whole genome shotgun (WGS) entry which is preliminary data.</text>
</comment>
<evidence type="ECO:0000313" key="2">
    <source>
        <dbReference type="EMBL" id="MCA0132114.1"/>
    </source>
</evidence>
<protein>
    <recommendedName>
        <fullName evidence="4">DUF2273 domain-containing protein</fullName>
    </recommendedName>
</protein>
<evidence type="ECO:0000256" key="1">
    <source>
        <dbReference type="SAM" id="Phobius"/>
    </source>
</evidence>
<dbReference type="Proteomes" id="UP001198901">
    <property type="component" value="Unassembled WGS sequence"/>
</dbReference>
<feature type="transmembrane region" description="Helical" evidence="1">
    <location>
        <begin position="32"/>
        <end position="49"/>
    </location>
</feature>
<accession>A0ABS7XRT0</accession>
<reference evidence="3" key="1">
    <citation type="submission" date="2023-07" db="EMBL/GenBank/DDBJ databases">
        <authorList>
            <person name="Yue Y."/>
        </authorList>
    </citation>
    <scope>NUCLEOTIDE SEQUENCE [LARGE SCALE GENOMIC DNA]</scope>
    <source>
        <strain evidence="3">D23</strain>
    </source>
</reference>
<organism evidence="2 3">
    <name type="scientific">Winogradskyella alexanderae</name>
    <dbReference type="NCBI Taxonomy" id="2877123"/>
    <lineage>
        <taxon>Bacteria</taxon>
        <taxon>Pseudomonadati</taxon>
        <taxon>Bacteroidota</taxon>
        <taxon>Flavobacteriia</taxon>
        <taxon>Flavobacteriales</taxon>
        <taxon>Flavobacteriaceae</taxon>
        <taxon>Winogradskyella</taxon>
    </lineage>
</organism>
<keyword evidence="1" id="KW-0812">Transmembrane</keyword>
<sequence length="58" mass="6155">MAGHKYTGKATLVIGILGTLAVIILIFQNSLVIGIFGTIASLGVTIKGYQDYKTSKQK</sequence>
<evidence type="ECO:0008006" key="4">
    <source>
        <dbReference type="Google" id="ProtNLM"/>
    </source>
</evidence>
<name>A0ABS7XRT0_9FLAO</name>
<dbReference type="RefSeq" id="WP_224527160.1">
    <property type="nucleotide sequence ID" value="NZ_JAIUJR010000003.1"/>
</dbReference>
<keyword evidence="1" id="KW-0472">Membrane</keyword>
<keyword evidence="1" id="KW-1133">Transmembrane helix</keyword>
<gene>
    <name evidence="2" type="ORF">LBU54_05925</name>
</gene>
<keyword evidence="3" id="KW-1185">Reference proteome</keyword>
<evidence type="ECO:0000313" key="3">
    <source>
        <dbReference type="Proteomes" id="UP001198901"/>
    </source>
</evidence>